<keyword evidence="5 8" id="KW-0472">Membrane</keyword>
<comment type="subcellular location">
    <subcellularLocation>
        <location evidence="1">Membrane</location>
        <topology evidence="1">Multi-pass membrane protein</topology>
    </subcellularLocation>
</comment>
<keyword evidence="2" id="KW-0813">Transport</keyword>
<dbReference type="OrthoDB" id="3639251at2759"/>
<dbReference type="EMBL" id="SIDB01000002">
    <property type="protein sequence ID" value="KAI3435490.1"/>
    <property type="molecule type" value="Genomic_DNA"/>
</dbReference>
<feature type="transmembrane region" description="Helical" evidence="8">
    <location>
        <begin position="207"/>
        <end position="234"/>
    </location>
</feature>
<proteinExistence type="inferred from homology"/>
<feature type="compositionally biased region" description="Low complexity" evidence="7">
    <location>
        <begin position="161"/>
        <end position="171"/>
    </location>
</feature>
<feature type="transmembrane region" description="Helical" evidence="8">
    <location>
        <begin position="423"/>
        <end position="442"/>
    </location>
</feature>
<organism evidence="10 11">
    <name type="scientific">Chlorella vulgaris</name>
    <name type="common">Green alga</name>
    <dbReference type="NCBI Taxonomy" id="3077"/>
    <lineage>
        <taxon>Eukaryota</taxon>
        <taxon>Viridiplantae</taxon>
        <taxon>Chlorophyta</taxon>
        <taxon>core chlorophytes</taxon>
        <taxon>Trebouxiophyceae</taxon>
        <taxon>Chlorellales</taxon>
        <taxon>Chlorellaceae</taxon>
        <taxon>Chlorella clade</taxon>
        <taxon>Chlorella</taxon>
    </lineage>
</organism>
<keyword evidence="11" id="KW-1185">Reference proteome</keyword>
<dbReference type="SUPFAM" id="SSF103473">
    <property type="entry name" value="MFS general substrate transporter"/>
    <property type="match status" value="1"/>
</dbReference>
<keyword evidence="4 8" id="KW-1133">Transmembrane helix</keyword>
<evidence type="ECO:0000313" key="10">
    <source>
        <dbReference type="EMBL" id="KAI3435490.1"/>
    </source>
</evidence>
<dbReference type="Proteomes" id="UP001055712">
    <property type="component" value="Unassembled WGS sequence"/>
</dbReference>
<protein>
    <recommendedName>
        <fullName evidence="9">Major facilitator superfamily (MFS) profile domain-containing protein</fullName>
    </recommendedName>
</protein>
<dbReference type="Gene3D" id="1.20.1250.20">
    <property type="entry name" value="MFS general substrate transporter like domains"/>
    <property type="match status" value="2"/>
</dbReference>
<dbReference type="PROSITE" id="PS50850">
    <property type="entry name" value="MFS"/>
    <property type="match status" value="1"/>
</dbReference>
<evidence type="ECO:0000256" key="4">
    <source>
        <dbReference type="ARBA" id="ARBA00022989"/>
    </source>
</evidence>
<dbReference type="InterPro" id="IPR044770">
    <property type="entry name" value="MFS_spinster-like"/>
</dbReference>
<accession>A0A9D4TUJ7</accession>
<dbReference type="GO" id="GO:0022857">
    <property type="term" value="F:transmembrane transporter activity"/>
    <property type="evidence" value="ECO:0007669"/>
    <property type="project" value="InterPro"/>
</dbReference>
<feature type="region of interest" description="Disordered" evidence="7">
    <location>
        <begin position="34"/>
        <end position="54"/>
    </location>
</feature>
<dbReference type="GO" id="GO:0016020">
    <property type="term" value="C:membrane"/>
    <property type="evidence" value="ECO:0007669"/>
    <property type="project" value="UniProtKB-SubCell"/>
</dbReference>
<feature type="transmembrane region" description="Helical" evidence="8">
    <location>
        <begin position="714"/>
        <end position="737"/>
    </location>
</feature>
<feature type="compositionally biased region" description="Low complexity" evidence="7">
    <location>
        <begin position="472"/>
        <end position="487"/>
    </location>
</feature>
<feature type="region of interest" description="Disordered" evidence="7">
    <location>
        <begin position="465"/>
        <end position="495"/>
    </location>
</feature>
<feature type="transmembrane region" description="Helical" evidence="8">
    <location>
        <begin position="593"/>
        <end position="613"/>
    </location>
</feature>
<feature type="compositionally biased region" description="Pro residues" evidence="7">
    <location>
        <begin position="513"/>
        <end position="526"/>
    </location>
</feature>
<feature type="transmembrane region" description="Helical" evidence="8">
    <location>
        <begin position="246"/>
        <end position="267"/>
    </location>
</feature>
<comment type="caution">
    <text evidence="10">The sequence shown here is derived from an EMBL/GenBank/DDBJ whole genome shotgun (WGS) entry which is preliminary data.</text>
</comment>
<evidence type="ECO:0000313" key="11">
    <source>
        <dbReference type="Proteomes" id="UP001055712"/>
    </source>
</evidence>
<feature type="transmembrane region" description="Helical" evidence="8">
    <location>
        <begin position="625"/>
        <end position="644"/>
    </location>
</feature>
<evidence type="ECO:0000259" key="9">
    <source>
        <dbReference type="PROSITE" id="PS50850"/>
    </source>
</evidence>
<evidence type="ECO:0000256" key="6">
    <source>
        <dbReference type="ARBA" id="ARBA00024338"/>
    </source>
</evidence>
<evidence type="ECO:0000256" key="3">
    <source>
        <dbReference type="ARBA" id="ARBA00022692"/>
    </source>
</evidence>
<feature type="transmembrane region" description="Helical" evidence="8">
    <location>
        <begin position="554"/>
        <end position="573"/>
    </location>
</feature>
<feature type="region of interest" description="Disordered" evidence="7">
    <location>
        <begin position="161"/>
        <end position="198"/>
    </location>
</feature>
<sequence length="756" mass="76468">MEAVRGQACVSRGPRARVAAPCVRRRCRPHLRLAAASSPSDAPRSGQKEEACNTASAAEVPAASAVVRVAANTSASRAAARVDGTSAPLEQAAAATAGAEQAAADGAAPATPGSPGLPPAAGQQQGQQGQQGQQNGGAALPSFLSLPGSLLNLSALRQLQPPQAQPGASASKAVADARPTAVAGPQAGEEGSRGGPGLPPVAGMGTLWGLLVLSLAYLHHSTSGFALPALLPIISEDLHLDDTQGALLTAGYTVLYALALVPVGLLADRVDRPRLLAGGIALWSLLTMAAAQTQSFSQLLATRVGFAAAQATQNPICFSLIPEIFPHNRTTAMAVYNTAIYAGRALSFAALIVAGHLGVPQGVIGDLGVGYTLVPLDKVDLSLVSVLYTQGDYAAVSPVYSYALGGADGGVAIDSAFSAWRTLLTWLGPPGLLMAALALLTLEEPRQRGRGGTFLPLPLTSLSKDSLDEGDAAPPTHTDTDADTQQPGSIANGTSTAAAAAAAGAALPSLPASSPPAAPAPAPAPVPAQGQQDHATGSVAESVAKLRGLVSRPAFLALTLSAAFNDVGSWALVSWQATFYQRVYDLQPATYAPLLAVVIPVGGIIGGVGAGVFGDWLNRIGARGWLTAGACIGAAPLIAVSLLVPDYKQSFAALLVGFALSECWRAPAAVMVREVSPPGLGSTASAMHLCIRNLVGGLGPIAVALLSAKVGLQNAMLLVPACYLISGVGLGVTEVVIKTEKEAERAARHAEQQLQQ</sequence>
<dbReference type="AlphaFoldDB" id="A0A9D4TUJ7"/>
<dbReference type="PANTHER" id="PTHR23505:SF79">
    <property type="entry name" value="PROTEIN SPINSTER"/>
    <property type="match status" value="1"/>
</dbReference>
<feature type="region of interest" description="Disordered" evidence="7">
    <location>
        <begin position="510"/>
        <end position="537"/>
    </location>
</feature>
<gene>
    <name evidence="10" type="ORF">D9Q98_001556</name>
</gene>
<evidence type="ECO:0000256" key="7">
    <source>
        <dbReference type="SAM" id="MobiDB-lite"/>
    </source>
</evidence>
<dbReference type="InterPro" id="IPR020846">
    <property type="entry name" value="MFS_dom"/>
</dbReference>
<reference evidence="10" key="2">
    <citation type="submission" date="2020-11" db="EMBL/GenBank/DDBJ databases">
        <authorList>
            <person name="Cecchin M."/>
            <person name="Marcolungo L."/>
            <person name="Rossato M."/>
            <person name="Girolomoni L."/>
            <person name="Cosentino E."/>
            <person name="Cuine S."/>
            <person name="Li-Beisson Y."/>
            <person name="Delledonne M."/>
            <person name="Ballottari M."/>
        </authorList>
    </citation>
    <scope>NUCLEOTIDE SEQUENCE</scope>
    <source>
        <strain evidence="10">211/11P</strain>
        <tissue evidence="10">Whole cell</tissue>
    </source>
</reference>
<reference evidence="10" key="1">
    <citation type="journal article" date="2019" name="Plant J.">
        <title>Chlorella vulgaris genome assembly and annotation reveals the molecular basis for metabolic acclimation to high light conditions.</title>
        <authorList>
            <person name="Cecchin M."/>
            <person name="Marcolungo L."/>
            <person name="Rossato M."/>
            <person name="Girolomoni L."/>
            <person name="Cosentino E."/>
            <person name="Cuine S."/>
            <person name="Li-Beisson Y."/>
            <person name="Delledonne M."/>
            <person name="Ballottari M."/>
        </authorList>
    </citation>
    <scope>NUCLEOTIDE SEQUENCE</scope>
    <source>
        <strain evidence="10">211/11P</strain>
    </source>
</reference>
<dbReference type="Pfam" id="PF07690">
    <property type="entry name" value="MFS_1"/>
    <property type="match status" value="2"/>
</dbReference>
<dbReference type="PANTHER" id="PTHR23505">
    <property type="entry name" value="SPINSTER"/>
    <property type="match status" value="1"/>
</dbReference>
<feature type="domain" description="Major facilitator superfamily (MFS) profile" evidence="9">
    <location>
        <begin position="209"/>
        <end position="738"/>
    </location>
</feature>
<name>A0A9D4TUJ7_CHLVU</name>
<evidence type="ECO:0000256" key="1">
    <source>
        <dbReference type="ARBA" id="ARBA00004141"/>
    </source>
</evidence>
<keyword evidence="3 8" id="KW-0812">Transmembrane</keyword>
<comment type="similarity">
    <text evidence="6">Belongs to the major facilitator superfamily. Spinster (TC 2.A.1.49) family.</text>
</comment>
<dbReference type="InterPro" id="IPR011701">
    <property type="entry name" value="MFS"/>
</dbReference>
<feature type="region of interest" description="Disordered" evidence="7">
    <location>
        <begin position="91"/>
        <end position="141"/>
    </location>
</feature>
<evidence type="ECO:0000256" key="5">
    <source>
        <dbReference type="ARBA" id="ARBA00023136"/>
    </source>
</evidence>
<evidence type="ECO:0000256" key="2">
    <source>
        <dbReference type="ARBA" id="ARBA00022448"/>
    </source>
</evidence>
<feature type="compositionally biased region" description="Low complexity" evidence="7">
    <location>
        <begin position="34"/>
        <end position="45"/>
    </location>
</feature>
<evidence type="ECO:0000256" key="8">
    <source>
        <dbReference type="SAM" id="Phobius"/>
    </source>
</evidence>
<dbReference type="InterPro" id="IPR036259">
    <property type="entry name" value="MFS_trans_sf"/>
</dbReference>